<dbReference type="SMART" id="SM01373">
    <property type="entry name" value="MAGE"/>
    <property type="match status" value="1"/>
</dbReference>
<dbReference type="InterPro" id="IPR037445">
    <property type="entry name" value="MAGE"/>
</dbReference>
<dbReference type="InterPro" id="IPR002190">
    <property type="entry name" value="MHD_dom"/>
</dbReference>
<dbReference type="InterPro" id="IPR041898">
    <property type="entry name" value="MAGE_WH1"/>
</dbReference>
<dbReference type="PANTHER" id="PTHR11736">
    <property type="entry name" value="MELANOMA-ASSOCIATED ANTIGEN MAGE ANTIGEN"/>
    <property type="match status" value="1"/>
</dbReference>
<protein>
    <recommendedName>
        <fullName evidence="2">MAGE domain-containing protein</fullName>
    </recommendedName>
</protein>
<evidence type="ECO:0000256" key="1">
    <source>
        <dbReference type="SAM" id="MobiDB-lite"/>
    </source>
</evidence>
<comment type="caution">
    <text evidence="3">The sequence shown here is derived from an EMBL/GenBank/DDBJ whole genome shotgun (WGS) entry which is preliminary data.</text>
</comment>
<reference evidence="3 4" key="1">
    <citation type="submission" date="2019-06" db="EMBL/GenBank/DDBJ databases">
        <title>Discovery of a novel chromosome fission-fusion reversal in muntjac.</title>
        <authorList>
            <person name="Mudd A.B."/>
            <person name="Bredeson J.V."/>
            <person name="Baum R."/>
            <person name="Hockemeyer D."/>
            <person name="Rokhsar D.S."/>
        </authorList>
    </citation>
    <scope>NUCLEOTIDE SEQUENCE [LARGE SCALE GENOMIC DNA]</scope>
    <source>
        <strain evidence="3">UTSW_UCB_Mm</strain>
        <tissue evidence="3">Fibroblast cell line</tissue>
    </source>
</reference>
<keyword evidence="4" id="KW-1185">Reference proteome</keyword>
<dbReference type="FunFam" id="1.10.10.1210:FF:000001">
    <property type="entry name" value="melanoma-associated antigen D1"/>
    <property type="match status" value="1"/>
</dbReference>
<dbReference type="EMBL" id="VCEA01000001">
    <property type="protein sequence ID" value="KAB0360775.1"/>
    <property type="molecule type" value="Genomic_DNA"/>
</dbReference>
<dbReference type="Gene3D" id="1.10.10.1210">
    <property type="entry name" value="MAGE homology domain, winged helix WH2 motif"/>
    <property type="match status" value="1"/>
</dbReference>
<dbReference type="AlphaFoldDB" id="A0A5N3WJ71"/>
<dbReference type="Pfam" id="PF01454">
    <property type="entry name" value="MAGE"/>
    <property type="match status" value="1"/>
</dbReference>
<dbReference type="GO" id="GO:0005634">
    <property type="term" value="C:nucleus"/>
    <property type="evidence" value="ECO:0007669"/>
    <property type="project" value="TreeGrafter"/>
</dbReference>
<dbReference type="InterPro" id="IPR041899">
    <property type="entry name" value="MAGE_WH2"/>
</dbReference>
<organism evidence="3 4">
    <name type="scientific">Muntiacus muntjak</name>
    <name type="common">Barking deer</name>
    <name type="synonym">Indian muntjac</name>
    <dbReference type="NCBI Taxonomy" id="9888"/>
    <lineage>
        <taxon>Eukaryota</taxon>
        <taxon>Metazoa</taxon>
        <taxon>Chordata</taxon>
        <taxon>Craniata</taxon>
        <taxon>Vertebrata</taxon>
        <taxon>Euteleostomi</taxon>
        <taxon>Mammalia</taxon>
        <taxon>Eutheria</taxon>
        <taxon>Laurasiatheria</taxon>
        <taxon>Artiodactyla</taxon>
        <taxon>Ruminantia</taxon>
        <taxon>Pecora</taxon>
        <taxon>Cervidae</taxon>
        <taxon>Muntiacinae</taxon>
        <taxon>Muntiacus</taxon>
    </lineage>
</organism>
<dbReference type="GO" id="GO:0000122">
    <property type="term" value="P:negative regulation of transcription by RNA polymerase II"/>
    <property type="evidence" value="ECO:0007669"/>
    <property type="project" value="TreeGrafter"/>
</dbReference>
<feature type="domain" description="MAGE" evidence="2">
    <location>
        <begin position="57"/>
        <end position="254"/>
    </location>
</feature>
<dbReference type="Gene3D" id="1.10.10.1200">
    <property type="entry name" value="MAGE homology domain, winged helix WH1 motif"/>
    <property type="match status" value="1"/>
</dbReference>
<proteinExistence type="predicted"/>
<feature type="region of interest" description="Disordered" evidence="1">
    <location>
        <begin position="1"/>
        <end position="22"/>
    </location>
</feature>
<evidence type="ECO:0000313" key="4">
    <source>
        <dbReference type="Proteomes" id="UP000326458"/>
    </source>
</evidence>
<evidence type="ECO:0000313" key="3">
    <source>
        <dbReference type="EMBL" id="KAB0360775.1"/>
    </source>
</evidence>
<evidence type="ECO:0000259" key="2">
    <source>
        <dbReference type="PROSITE" id="PS50838"/>
    </source>
</evidence>
<name>A0A5N3WJ71_MUNMU</name>
<dbReference type="PANTHER" id="PTHR11736:SF81">
    <property type="entry name" value="MAGE DOMAIN-CONTAINING PROTEIN"/>
    <property type="match status" value="1"/>
</dbReference>
<sequence>MSELSKPEEGLQDPGEAQGPVEVPLLEAEVGESASHLASYPPASSSAPVEALRQEILHRMIGKLMKFLLLKYRAKELTSQAEMLNEVLRDNQEHFPVVFREVSVCLQLLFGVDVKEVDPAEHTYILVPILGLTCDEMLSDGVGLPKAGFLVLVLSMIMRFGDPAPEEVVWGALSKMGMYVGSEHCVFGEPRELLTQVWVREGYLRYEQVPDSHPARYEFLWGPRAYVETSKWQVMAFMLTVNPRALRAFPFLSA</sequence>
<dbReference type="PROSITE" id="PS50838">
    <property type="entry name" value="MAGE"/>
    <property type="match status" value="1"/>
</dbReference>
<dbReference type="Proteomes" id="UP000326458">
    <property type="component" value="Unassembled WGS sequence"/>
</dbReference>
<accession>A0A5N3WJ71</accession>
<gene>
    <name evidence="3" type="ORF">FD754_004931</name>
</gene>